<dbReference type="Proteomes" id="UP000006727">
    <property type="component" value="Chromosome 27"/>
</dbReference>
<evidence type="ECO:0000313" key="5">
    <source>
        <dbReference type="Proteomes" id="UP000006727"/>
    </source>
</evidence>
<reference evidence="4" key="3">
    <citation type="submission" date="2020-12" db="UniProtKB">
        <authorList>
            <consortium name="EnsemblPlants"/>
        </authorList>
    </citation>
    <scope>IDENTIFICATION</scope>
</reference>
<reference evidence="3 5" key="1">
    <citation type="journal article" date="2008" name="Science">
        <title>The Physcomitrella genome reveals evolutionary insights into the conquest of land by plants.</title>
        <authorList>
            <person name="Rensing S."/>
            <person name="Lang D."/>
            <person name="Zimmer A."/>
            <person name="Terry A."/>
            <person name="Salamov A."/>
            <person name="Shapiro H."/>
            <person name="Nishiyama T."/>
            <person name="Perroud P.-F."/>
            <person name="Lindquist E."/>
            <person name="Kamisugi Y."/>
            <person name="Tanahashi T."/>
            <person name="Sakakibara K."/>
            <person name="Fujita T."/>
            <person name="Oishi K."/>
            <person name="Shin-I T."/>
            <person name="Kuroki Y."/>
            <person name="Toyoda A."/>
            <person name="Suzuki Y."/>
            <person name="Hashimoto A."/>
            <person name="Yamaguchi K."/>
            <person name="Sugano A."/>
            <person name="Kohara Y."/>
            <person name="Fujiyama A."/>
            <person name="Anterola A."/>
            <person name="Aoki S."/>
            <person name="Ashton N."/>
            <person name="Barbazuk W.B."/>
            <person name="Barker E."/>
            <person name="Bennetzen J."/>
            <person name="Bezanilla M."/>
            <person name="Blankenship R."/>
            <person name="Cho S.H."/>
            <person name="Dutcher S."/>
            <person name="Estelle M."/>
            <person name="Fawcett J.A."/>
            <person name="Gundlach H."/>
            <person name="Hanada K."/>
            <person name="Heyl A."/>
            <person name="Hicks K.A."/>
            <person name="Hugh J."/>
            <person name="Lohr M."/>
            <person name="Mayer K."/>
            <person name="Melkozernov A."/>
            <person name="Murata T."/>
            <person name="Nelson D."/>
            <person name="Pils B."/>
            <person name="Prigge M."/>
            <person name="Reiss B."/>
            <person name="Renner T."/>
            <person name="Rombauts S."/>
            <person name="Rushton P."/>
            <person name="Sanderfoot A."/>
            <person name="Schween G."/>
            <person name="Shiu S.-H."/>
            <person name="Stueber K."/>
            <person name="Theodoulou F.L."/>
            <person name="Tu H."/>
            <person name="Van de Peer Y."/>
            <person name="Verrier P.J."/>
            <person name="Waters E."/>
            <person name="Wood A."/>
            <person name="Yang L."/>
            <person name="Cove D."/>
            <person name="Cuming A."/>
            <person name="Hasebe M."/>
            <person name="Lucas S."/>
            <person name="Mishler D.B."/>
            <person name="Reski R."/>
            <person name="Grigoriev I."/>
            <person name="Quatrano R.S."/>
            <person name="Boore J.L."/>
        </authorList>
    </citation>
    <scope>NUCLEOTIDE SEQUENCE [LARGE SCALE GENOMIC DNA]</scope>
    <source>
        <strain evidence="4 5">cv. Gransden 2004</strain>
    </source>
</reference>
<evidence type="ECO:0000313" key="4">
    <source>
        <dbReference type="EnsemblPlants" id="PAC:32951473.CDS.1"/>
    </source>
</evidence>
<keyword evidence="5" id="KW-1185">Reference proteome</keyword>
<name>A0A2K1IAQ9_PHYPA</name>
<accession>A0A2K1IAQ9</accession>
<reference evidence="3 5" key="2">
    <citation type="journal article" date="2018" name="Plant J.">
        <title>The Physcomitrella patens chromosome-scale assembly reveals moss genome structure and evolution.</title>
        <authorList>
            <person name="Lang D."/>
            <person name="Ullrich K.K."/>
            <person name="Murat F."/>
            <person name="Fuchs J."/>
            <person name="Jenkins J."/>
            <person name="Haas F.B."/>
            <person name="Piednoel M."/>
            <person name="Gundlach H."/>
            <person name="Van Bel M."/>
            <person name="Meyberg R."/>
            <person name="Vives C."/>
            <person name="Morata J."/>
            <person name="Symeonidi A."/>
            <person name="Hiss M."/>
            <person name="Muchero W."/>
            <person name="Kamisugi Y."/>
            <person name="Saleh O."/>
            <person name="Blanc G."/>
            <person name="Decker E.L."/>
            <person name="van Gessel N."/>
            <person name="Grimwood J."/>
            <person name="Hayes R.D."/>
            <person name="Graham S.W."/>
            <person name="Gunter L.E."/>
            <person name="McDaniel S.F."/>
            <person name="Hoernstein S.N.W."/>
            <person name="Larsson A."/>
            <person name="Li F.W."/>
            <person name="Perroud P.F."/>
            <person name="Phillips J."/>
            <person name="Ranjan P."/>
            <person name="Rokshar D.S."/>
            <person name="Rothfels C.J."/>
            <person name="Schneider L."/>
            <person name="Shu S."/>
            <person name="Stevenson D.W."/>
            <person name="Thummler F."/>
            <person name="Tillich M."/>
            <person name="Villarreal Aguilar J.C."/>
            <person name="Widiez T."/>
            <person name="Wong G.K."/>
            <person name="Wymore A."/>
            <person name="Zhang Y."/>
            <person name="Zimmer A.D."/>
            <person name="Quatrano R.S."/>
            <person name="Mayer K.F.X."/>
            <person name="Goodstein D."/>
            <person name="Casacuberta J.M."/>
            <person name="Vandepoele K."/>
            <person name="Reski R."/>
            <person name="Cuming A.C."/>
            <person name="Tuskan G.A."/>
            <person name="Maumus F."/>
            <person name="Salse J."/>
            <person name="Schmutz J."/>
            <person name="Rensing S.A."/>
        </authorList>
    </citation>
    <scope>NUCLEOTIDE SEQUENCE [LARGE SCALE GENOMIC DNA]</scope>
    <source>
        <strain evidence="4 5">cv. Gransden 2004</strain>
    </source>
</reference>
<keyword evidence="2" id="KW-1133">Transmembrane helix</keyword>
<dbReference type="EMBL" id="ABEU02000027">
    <property type="protein sequence ID" value="PNR26354.1"/>
    <property type="molecule type" value="Genomic_DNA"/>
</dbReference>
<sequence length="163" mass="17820">MEPALLVDNETKQGIGTKGKESLNRRRRRRRRRSLGLAALILLTSPSPSPLRQFAFQLHRRGLFSPLELEETTTCSAGAGSSERYDRRDGGAPQVMMKELRRRTMAYDVSIGVAEVGIGGDGGEGCFAMSMCATADCFVEVYESRVDVAWSANILAAFECGVV</sequence>
<keyword evidence="2" id="KW-0812">Transmembrane</keyword>
<dbReference type="PaxDb" id="3218-PP1S54_10V6.1"/>
<dbReference type="EnsemblPlants" id="Pp3c27_4750V3.1">
    <property type="protein sequence ID" value="PAC:32951473.CDS.1"/>
    <property type="gene ID" value="Pp3c27_4750"/>
</dbReference>
<evidence type="ECO:0000256" key="2">
    <source>
        <dbReference type="SAM" id="Phobius"/>
    </source>
</evidence>
<dbReference type="AlphaFoldDB" id="A0A2K1IAQ9"/>
<dbReference type="InParanoid" id="A0A2K1IAQ9"/>
<feature type="region of interest" description="Disordered" evidence="1">
    <location>
        <begin position="1"/>
        <end position="30"/>
    </location>
</feature>
<keyword evidence="2" id="KW-0472">Membrane</keyword>
<evidence type="ECO:0000313" key="3">
    <source>
        <dbReference type="EMBL" id="PNR26354.1"/>
    </source>
</evidence>
<evidence type="ECO:0000256" key="1">
    <source>
        <dbReference type="SAM" id="MobiDB-lite"/>
    </source>
</evidence>
<gene>
    <name evidence="3" type="ORF">PHYPA_030929</name>
</gene>
<protein>
    <submittedName>
        <fullName evidence="3 4">Uncharacterized protein</fullName>
    </submittedName>
</protein>
<feature type="transmembrane region" description="Helical" evidence="2">
    <location>
        <begin position="34"/>
        <end position="51"/>
    </location>
</feature>
<dbReference type="Gramene" id="Pp3c27_4750V3.1">
    <property type="protein sequence ID" value="PAC:32951473.CDS.1"/>
    <property type="gene ID" value="Pp3c27_4750"/>
</dbReference>
<proteinExistence type="predicted"/>
<organism evidence="3">
    <name type="scientific">Physcomitrium patens</name>
    <name type="common">Spreading-leaved earth moss</name>
    <name type="synonym">Physcomitrella patens</name>
    <dbReference type="NCBI Taxonomy" id="3218"/>
    <lineage>
        <taxon>Eukaryota</taxon>
        <taxon>Viridiplantae</taxon>
        <taxon>Streptophyta</taxon>
        <taxon>Embryophyta</taxon>
        <taxon>Bryophyta</taxon>
        <taxon>Bryophytina</taxon>
        <taxon>Bryopsida</taxon>
        <taxon>Funariidae</taxon>
        <taxon>Funariales</taxon>
        <taxon>Funariaceae</taxon>
        <taxon>Physcomitrium</taxon>
    </lineage>
</organism>